<protein>
    <submittedName>
        <fullName evidence="2">Uncharacterized protein</fullName>
    </submittedName>
</protein>
<gene>
    <name evidence="2" type="ORF">AVDCRST_MAG88-2844</name>
</gene>
<feature type="compositionally biased region" description="Gly residues" evidence="1">
    <location>
        <begin position="1"/>
        <end position="20"/>
    </location>
</feature>
<dbReference type="EMBL" id="CADCWM010000688">
    <property type="protein sequence ID" value="CAA9576225.1"/>
    <property type="molecule type" value="Genomic_DNA"/>
</dbReference>
<feature type="region of interest" description="Disordered" evidence="1">
    <location>
        <begin position="1"/>
        <end position="37"/>
    </location>
</feature>
<reference evidence="2" key="1">
    <citation type="submission" date="2020-02" db="EMBL/GenBank/DDBJ databases">
        <authorList>
            <person name="Meier V. D."/>
        </authorList>
    </citation>
    <scope>NUCLEOTIDE SEQUENCE</scope>
    <source>
        <strain evidence="2">AVDCRST_MAG88</strain>
    </source>
</reference>
<proteinExistence type="predicted"/>
<organism evidence="2">
    <name type="scientific">uncultured Thermomicrobiales bacterium</name>
    <dbReference type="NCBI Taxonomy" id="1645740"/>
    <lineage>
        <taxon>Bacteria</taxon>
        <taxon>Pseudomonadati</taxon>
        <taxon>Thermomicrobiota</taxon>
        <taxon>Thermomicrobia</taxon>
        <taxon>Thermomicrobiales</taxon>
        <taxon>environmental samples</taxon>
    </lineage>
</organism>
<evidence type="ECO:0000313" key="2">
    <source>
        <dbReference type="EMBL" id="CAA9576225.1"/>
    </source>
</evidence>
<sequence length="140" mass="14976">GAARRGPGGGGLRANLGGGLRPSRAPGVGAGDGAQGDQRVNLVARPVHPAALESRLHHQLVARQALGLAAAAALLRLAHARDELPHPLRQLLGSRVRRRQLRLVARQHSLLLRDRLALRQDDENQVLPAGVVQIHHDRSI</sequence>
<dbReference type="AlphaFoldDB" id="A0A6J4VDR2"/>
<feature type="non-terminal residue" evidence="2">
    <location>
        <position position="1"/>
    </location>
</feature>
<name>A0A6J4VDR2_9BACT</name>
<evidence type="ECO:0000256" key="1">
    <source>
        <dbReference type="SAM" id="MobiDB-lite"/>
    </source>
</evidence>
<accession>A0A6J4VDR2</accession>
<feature type="non-terminal residue" evidence="2">
    <location>
        <position position="140"/>
    </location>
</feature>